<evidence type="ECO:0000256" key="1">
    <source>
        <dbReference type="ARBA" id="ARBA00022723"/>
    </source>
</evidence>
<keyword evidence="2 4" id="KW-0378">Hydrolase</keyword>
<protein>
    <submittedName>
        <fullName evidence="4">Sulfatase-like hydrolase/transferase</fullName>
    </submittedName>
</protein>
<comment type="caution">
    <text evidence="4">The sequence shown here is derived from an EMBL/GenBank/DDBJ whole genome shotgun (WGS) entry which is preliminary data.</text>
</comment>
<accession>A0A6I3QNH9</accession>
<dbReference type="RefSeq" id="WP_155201269.1">
    <property type="nucleotide sequence ID" value="NZ_WMZL01000008.1"/>
</dbReference>
<dbReference type="GO" id="GO:0005737">
    <property type="term" value="C:cytoplasm"/>
    <property type="evidence" value="ECO:0007669"/>
    <property type="project" value="TreeGrafter"/>
</dbReference>
<evidence type="ECO:0000313" key="5">
    <source>
        <dbReference type="Proteomes" id="UP000449193"/>
    </source>
</evidence>
<dbReference type="PANTHER" id="PTHR45953">
    <property type="entry name" value="IDURONATE 2-SULFATASE"/>
    <property type="match status" value="1"/>
</dbReference>
<keyword evidence="4" id="KW-0808">Transferase</keyword>
<evidence type="ECO:0000259" key="3">
    <source>
        <dbReference type="Pfam" id="PF00884"/>
    </source>
</evidence>
<dbReference type="GO" id="GO:0016740">
    <property type="term" value="F:transferase activity"/>
    <property type="evidence" value="ECO:0007669"/>
    <property type="project" value="UniProtKB-KW"/>
</dbReference>
<dbReference type="InterPro" id="IPR017850">
    <property type="entry name" value="Alkaline_phosphatase_core_sf"/>
</dbReference>
<dbReference type="Proteomes" id="UP000449193">
    <property type="component" value="Unassembled WGS sequence"/>
</dbReference>
<reference evidence="4 5" key="1">
    <citation type="journal article" date="2019" name="Nat. Med.">
        <title>A library of human gut bacterial isolates paired with longitudinal multiomics data enables mechanistic microbiome research.</title>
        <authorList>
            <person name="Poyet M."/>
            <person name="Groussin M."/>
            <person name="Gibbons S.M."/>
            <person name="Avila-Pacheco J."/>
            <person name="Jiang X."/>
            <person name="Kearney S.M."/>
            <person name="Perrotta A.R."/>
            <person name="Berdy B."/>
            <person name="Zhao S."/>
            <person name="Lieberman T.D."/>
            <person name="Swanson P.K."/>
            <person name="Smith M."/>
            <person name="Roesemann S."/>
            <person name="Alexander J.E."/>
            <person name="Rich S.A."/>
            <person name="Livny J."/>
            <person name="Vlamakis H."/>
            <person name="Clish C."/>
            <person name="Bullock K."/>
            <person name="Deik A."/>
            <person name="Scott J."/>
            <person name="Pierce K.A."/>
            <person name="Xavier R.J."/>
            <person name="Alm E.J."/>
        </authorList>
    </citation>
    <scope>NUCLEOTIDE SEQUENCE [LARGE SCALE GENOMIC DNA]</scope>
    <source>
        <strain evidence="4 5">BIOML-A7</strain>
    </source>
</reference>
<name>A0A6I3QNH9_9FIRM</name>
<dbReference type="EMBL" id="WMZR01000010">
    <property type="protein sequence ID" value="MTS51698.1"/>
    <property type="molecule type" value="Genomic_DNA"/>
</dbReference>
<dbReference type="InterPro" id="IPR000917">
    <property type="entry name" value="Sulfatase_N"/>
</dbReference>
<evidence type="ECO:0000256" key="2">
    <source>
        <dbReference type="ARBA" id="ARBA00022801"/>
    </source>
</evidence>
<dbReference type="SUPFAM" id="SSF53649">
    <property type="entry name" value="Alkaline phosphatase-like"/>
    <property type="match status" value="1"/>
</dbReference>
<gene>
    <name evidence="4" type="ORF">GMD52_09115</name>
</gene>
<organism evidence="4 5">
    <name type="scientific">Ruthenibacterium lactatiformans</name>
    <dbReference type="NCBI Taxonomy" id="1550024"/>
    <lineage>
        <taxon>Bacteria</taxon>
        <taxon>Bacillati</taxon>
        <taxon>Bacillota</taxon>
        <taxon>Clostridia</taxon>
        <taxon>Eubacteriales</taxon>
        <taxon>Oscillospiraceae</taxon>
        <taxon>Ruthenibacterium</taxon>
    </lineage>
</organism>
<keyword evidence="1" id="KW-0479">Metal-binding</keyword>
<proteinExistence type="predicted"/>
<feature type="domain" description="Sulfatase N-terminal" evidence="3">
    <location>
        <begin position="6"/>
        <end position="350"/>
    </location>
</feature>
<sequence length="538" mass="60324">MAKRPHIIIFNPDEMRSSALAHLGNPAAVTPNLDAFAASEAVSFRNAYCQNPVCVPSRCSFFTGLYPHVHGHRTMSHLLRPGETTLLKELKDAGYYVWMNDRNDLTAGQVPGWTESHADEIYYGGQEKQGPGPENPEPRGEPGGKNYYSHYEGKLKLDERGVNYNGDDEVVDAAIACIRDLPEEQPLCMFLGLTYPHAPYRVEEPYFSAIDRAKLPPRIRAADCTGKAKILSEIRKYAGMNDYTDADWDELRAVYQGMCMKIDAQFGRLMAALKEAGIYDDCAIFFFSDHGDFAGDYDLPEKCQNSFEDCLTRVPFLIKPPKGAVVDPGISDSLTELVDFYATAMEFAGVAPSHTHFGRSLRPVLADRGAKVRNYAFCEGGRQPGETHCDEYHLEGGGVASTVTPYWPKQRAQSDDEAHAKGIMICGARYKYISRTLGDDELYDLREDPGETTNRIQDPALTDVLTQMRLEMLKWLQATDDVVPFDHDARFTPEMLWARVRGMVPPEKTDEVKQMIADGINFPMLMHYCRELAGQKKP</sequence>
<dbReference type="Gene3D" id="3.40.720.10">
    <property type="entry name" value="Alkaline Phosphatase, subunit A"/>
    <property type="match status" value="1"/>
</dbReference>
<dbReference type="CDD" id="cd16150">
    <property type="entry name" value="sulfatase_like"/>
    <property type="match status" value="1"/>
</dbReference>
<dbReference type="GO" id="GO:0046872">
    <property type="term" value="F:metal ion binding"/>
    <property type="evidence" value="ECO:0007669"/>
    <property type="project" value="UniProtKB-KW"/>
</dbReference>
<dbReference type="AlphaFoldDB" id="A0A6I3QNH9"/>
<dbReference type="Pfam" id="PF00884">
    <property type="entry name" value="Sulfatase"/>
    <property type="match status" value="1"/>
</dbReference>
<dbReference type="PANTHER" id="PTHR45953:SF1">
    <property type="entry name" value="IDURONATE 2-SULFATASE"/>
    <property type="match status" value="1"/>
</dbReference>
<dbReference type="GO" id="GO:0004423">
    <property type="term" value="F:iduronate-2-sulfatase activity"/>
    <property type="evidence" value="ECO:0007669"/>
    <property type="project" value="TreeGrafter"/>
</dbReference>
<evidence type="ECO:0000313" key="4">
    <source>
        <dbReference type="EMBL" id="MTS51698.1"/>
    </source>
</evidence>